<dbReference type="AlphaFoldDB" id="A0A502DRU1"/>
<dbReference type="Proteomes" id="UP000320095">
    <property type="component" value="Unassembled WGS sequence"/>
</dbReference>
<evidence type="ECO:0000313" key="2">
    <source>
        <dbReference type="Proteomes" id="UP000320095"/>
    </source>
</evidence>
<dbReference type="RefSeq" id="WP_140699106.1">
    <property type="nucleotide sequence ID" value="NZ_RCZG01000020.1"/>
</dbReference>
<protein>
    <submittedName>
        <fullName evidence="1">Uncharacterized protein</fullName>
    </submittedName>
</protein>
<keyword evidence="2" id="KW-1185">Reference proteome</keyword>
<dbReference type="EMBL" id="RCZG01000020">
    <property type="protein sequence ID" value="TPG28083.1"/>
    <property type="molecule type" value="Genomic_DNA"/>
</dbReference>
<accession>A0A502DRU1</accession>
<organism evidence="1 2">
    <name type="scientific">Mycolicibacterium hodleri</name>
    <dbReference type="NCBI Taxonomy" id="49897"/>
    <lineage>
        <taxon>Bacteria</taxon>
        <taxon>Bacillati</taxon>
        <taxon>Actinomycetota</taxon>
        <taxon>Actinomycetes</taxon>
        <taxon>Mycobacteriales</taxon>
        <taxon>Mycobacteriaceae</taxon>
        <taxon>Mycolicibacterium</taxon>
    </lineage>
</organism>
<name>A0A502DRU1_9MYCO</name>
<sequence length="66" mass="6998">MADHQIFVTAPPGLTATLKDGTQLPIVALRIDGHDLLPYYLESDGSVDQASPTVPVTVAAAWNLQP</sequence>
<evidence type="ECO:0000313" key="1">
    <source>
        <dbReference type="EMBL" id="TPG28083.1"/>
    </source>
</evidence>
<dbReference type="OrthoDB" id="9934571at2"/>
<proteinExistence type="predicted"/>
<comment type="caution">
    <text evidence="1">The sequence shown here is derived from an EMBL/GenBank/DDBJ whole genome shotgun (WGS) entry which is preliminary data.</text>
</comment>
<reference evidence="1 2" key="1">
    <citation type="journal article" date="2019" name="Environ. Microbiol.">
        <title>Species interactions and distinct microbial communities in high Arctic permafrost affected cryosols are associated with the CH4 and CO2 gas fluxes.</title>
        <authorList>
            <person name="Altshuler I."/>
            <person name="Hamel J."/>
            <person name="Turney S."/>
            <person name="Magnuson E."/>
            <person name="Levesque R."/>
            <person name="Greer C."/>
            <person name="Whyte L.G."/>
        </authorList>
    </citation>
    <scope>NUCLEOTIDE SEQUENCE [LARGE SCALE GENOMIC DNA]</scope>
    <source>
        <strain evidence="1 2">S5.20</strain>
    </source>
</reference>
<gene>
    <name evidence="1" type="ORF">EAH80_28525</name>
</gene>